<proteinExistence type="inferred from homology"/>
<feature type="coiled-coil region" evidence="3">
    <location>
        <begin position="46"/>
        <end position="73"/>
    </location>
</feature>
<dbReference type="PANTHER" id="PTHR35089:SF1">
    <property type="entry name" value="CHAPERONE PROTEIN SKP"/>
    <property type="match status" value="1"/>
</dbReference>
<evidence type="ECO:0000256" key="4">
    <source>
        <dbReference type="SAM" id="SignalP"/>
    </source>
</evidence>
<keyword evidence="6" id="KW-1185">Reference proteome</keyword>
<dbReference type="OrthoDB" id="1524711at2"/>
<name>A0A521CMQ4_SACCC</name>
<evidence type="ECO:0000256" key="3">
    <source>
        <dbReference type="SAM" id="Coils"/>
    </source>
</evidence>
<dbReference type="Proteomes" id="UP000319040">
    <property type="component" value="Unassembled WGS sequence"/>
</dbReference>
<evidence type="ECO:0000256" key="1">
    <source>
        <dbReference type="ARBA" id="ARBA00009091"/>
    </source>
</evidence>
<organism evidence="5 6">
    <name type="scientific">Saccharicrinis carchari</name>
    <dbReference type="NCBI Taxonomy" id="1168039"/>
    <lineage>
        <taxon>Bacteria</taxon>
        <taxon>Pseudomonadati</taxon>
        <taxon>Bacteroidota</taxon>
        <taxon>Bacteroidia</taxon>
        <taxon>Marinilabiliales</taxon>
        <taxon>Marinilabiliaceae</taxon>
        <taxon>Saccharicrinis</taxon>
    </lineage>
</organism>
<protein>
    <submittedName>
        <fullName evidence="5">Periplasmic chaperone for outer membrane proteins Skp</fullName>
    </submittedName>
</protein>
<dbReference type="PANTHER" id="PTHR35089">
    <property type="entry name" value="CHAPERONE PROTEIN SKP"/>
    <property type="match status" value="1"/>
</dbReference>
<dbReference type="SMART" id="SM00935">
    <property type="entry name" value="OmpH"/>
    <property type="match status" value="1"/>
</dbReference>
<evidence type="ECO:0000256" key="2">
    <source>
        <dbReference type="ARBA" id="ARBA00022729"/>
    </source>
</evidence>
<feature type="chain" id="PRO_5021911362" evidence="4">
    <location>
        <begin position="22"/>
        <end position="173"/>
    </location>
</feature>
<dbReference type="InterPro" id="IPR024930">
    <property type="entry name" value="Skp_dom_sf"/>
</dbReference>
<dbReference type="GO" id="GO:0050821">
    <property type="term" value="P:protein stabilization"/>
    <property type="evidence" value="ECO:0007669"/>
    <property type="project" value="TreeGrafter"/>
</dbReference>
<dbReference type="Pfam" id="PF03938">
    <property type="entry name" value="OmpH"/>
    <property type="match status" value="1"/>
</dbReference>
<comment type="similarity">
    <text evidence="1">Belongs to the Skp family.</text>
</comment>
<accession>A0A521CMQ4</accession>
<dbReference type="EMBL" id="FXTB01000003">
    <property type="protein sequence ID" value="SMO60655.1"/>
    <property type="molecule type" value="Genomic_DNA"/>
</dbReference>
<dbReference type="InterPro" id="IPR005632">
    <property type="entry name" value="Chaperone_Skp"/>
</dbReference>
<sequence>MRPTKLLFVGLALMASTWMSAQSNLKFGHVNTQAILAAMPELKTIDEQLQSEYETLEGQLTDMQEDLQGQQKEYLTKLQAGTMSAMEREGLETQLQEGQAKVQNFFDQSQQSLQQKEQTLKRPLFDKVSNAIKEVGAEKGFLYIFEEASGLTVYKSEKSVDVSDLVKAKLGIE</sequence>
<keyword evidence="3" id="KW-0175">Coiled coil</keyword>
<evidence type="ECO:0000313" key="6">
    <source>
        <dbReference type="Proteomes" id="UP000319040"/>
    </source>
</evidence>
<dbReference type="GO" id="GO:0005829">
    <property type="term" value="C:cytosol"/>
    <property type="evidence" value="ECO:0007669"/>
    <property type="project" value="TreeGrafter"/>
</dbReference>
<dbReference type="RefSeq" id="WP_142532992.1">
    <property type="nucleotide sequence ID" value="NZ_FXTB01000003.1"/>
</dbReference>
<dbReference type="GO" id="GO:0051082">
    <property type="term" value="F:unfolded protein binding"/>
    <property type="evidence" value="ECO:0007669"/>
    <property type="project" value="InterPro"/>
</dbReference>
<evidence type="ECO:0000313" key="5">
    <source>
        <dbReference type="EMBL" id="SMO60655.1"/>
    </source>
</evidence>
<dbReference type="AlphaFoldDB" id="A0A521CMQ4"/>
<reference evidence="5 6" key="1">
    <citation type="submission" date="2017-05" db="EMBL/GenBank/DDBJ databases">
        <authorList>
            <person name="Varghese N."/>
            <person name="Submissions S."/>
        </authorList>
    </citation>
    <scope>NUCLEOTIDE SEQUENCE [LARGE SCALE GENOMIC DNA]</scope>
    <source>
        <strain evidence="5 6">DSM 27040</strain>
    </source>
</reference>
<dbReference type="SUPFAM" id="SSF111384">
    <property type="entry name" value="OmpH-like"/>
    <property type="match status" value="1"/>
</dbReference>
<dbReference type="Gene3D" id="3.30.910.20">
    <property type="entry name" value="Skp domain"/>
    <property type="match status" value="1"/>
</dbReference>
<keyword evidence="2 4" id="KW-0732">Signal</keyword>
<feature type="signal peptide" evidence="4">
    <location>
        <begin position="1"/>
        <end position="21"/>
    </location>
</feature>
<gene>
    <name evidence="5" type="ORF">SAMN06265379_103298</name>
</gene>